<proteinExistence type="predicted"/>
<sequence length="254" mass="29925">MYRLYADYCKSKNLTVRNEFVYRKIFVEEFNLAFYKPHLDTCGKCDKYMVKLKYADSEAIRTQIQKERDSHLDLAESSYAQKRIDKESSRNNGKTITASFDLQKCLPTPFLSSGVSFYKRQLWTYNLTIHQTGRESPLAPLCYLWNETIAARGVDEVRSKSSWKSFFYKERFDQEDFKVIDFNKKTRHTVFVDNIPPTNNEPLPVSTEKLKDLKSLMCFIDKGSRQYYAEYIKKILSNEDVIDYLPDEVESDSE</sequence>
<dbReference type="AlphaFoldDB" id="A0AAV8Z340"/>
<keyword evidence="2" id="KW-1185">Reference proteome</keyword>
<accession>A0AAV8Z340</accession>
<organism evidence="1 2">
    <name type="scientific">Rhamnusium bicolor</name>
    <dbReference type="NCBI Taxonomy" id="1586634"/>
    <lineage>
        <taxon>Eukaryota</taxon>
        <taxon>Metazoa</taxon>
        <taxon>Ecdysozoa</taxon>
        <taxon>Arthropoda</taxon>
        <taxon>Hexapoda</taxon>
        <taxon>Insecta</taxon>
        <taxon>Pterygota</taxon>
        <taxon>Neoptera</taxon>
        <taxon>Endopterygota</taxon>
        <taxon>Coleoptera</taxon>
        <taxon>Polyphaga</taxon>
        <taxon>Cucujiformia</taxon>
        <taxon>Chrysomeloidea</taxon>
        <taxon>Cerambycidae</taxon>
        <taxon>Lepturinae</taxon>
        <taxon>Rhagiini</taxon>
        <taxon>Rhamnusium</taxon>
    </lineage>
</organism>
<protein>
    <submittedName>
        <fullName evidence="1">Uncharacterized protein</fullName>
    </submittedName>
</protein>
<comment type="caution">
    <text evidence="1">The sequence shown here is derived from an EMBL/GenBank/DDBJ whole genome shotgun (WGS) entry which is preliminary data.</text>
</comment>
<dbReference type="EMBL" id="JANEYF010001764">
    <property type="protein sequence ID" value="KAJ8957754.1"/>
    <property type="molecule type" value="Genomic_DNA"/>
</dbReference>
<dbReference type="Proteomes" id="UP001162156">
    <property type="component" value="Unassembled WGS sequence"/>
</dbReference>
<evidence type="ECO:0000313" key="1">
    <source>
        <dbReference type="EMBL" id="KAJ8957754.1"/>
    </source>
</evidence>
<reference evidence="1" key="1">
    <citation type="journal article" date="2023" name="Insect Mol. Biol.">
        <title>Genome sequencing provides insights into the evolution of gene families encoding plant cell wall-degrading enzymes in longhorned beetles.</title>
        <authorList>
            <person name="Shin N.R."/>
            <person name="Okamura Y."/>
            <person name="Kirsch R."/>
            <person name="Pauchet Y."/>
        </authorList>
    </citation>
    <scope>NUCLEOTIDE SEQUENCE</scope>
    <source>
        <strain evidence="1">RBIC_L_NR</strain>
    </source>
</reference>
<gene>
    <name evidence="1" type="ORF">NQ314_006511</name>
</gene>
<evidence type="ECO:0000313" key="2">
    <source>
        <dbReference type="Proteomes" id="UP001162156"/>
    </source>
</evidence>
<dbReference type="PANTHER" id="PTHR10773">
    <property type="entry name" value="DNA-DIRECTED RNA POLYMERASES I, II, AND III SUBUNIT RPABC2"/>
    <property type="match status" value="1"/>
</dbReference>
<name>A0AAV8Z340_9CUCU</name>
<dbReference type="PANTHER" id="PTHR10773:SF19">
    <property type="match status" value="1"/>
</dbReference>